<keyword evidence="3" id="KW-1185">Reference proteome</keyword>
<keyword evidence="1" id="KW-0732">Signal</keyword>
<name>A0A9N8HYQ8_9STRA</name>
<proteinExistence type="predicted"/>
<evidence type="ECO:0000313" key="3">
    <source>
        <dbReference type="Proteomes" id="UP001153069"/>
    </source>
</evidence>
<dbReference type="OrthoDB" id="552049at2759"/>
<sequence>MKLSNILTCGAVLLSTATAFTVVPQTTQSLTRQYMFGGGGAGAVTEDDPEAQKKMEEAAAAMGMSAQEYQLGIKARMKLNEDLAAMRIAQGDPDTIEVVRDGNNPPQFLEINITEKGKALGQDAVSSEIVAALKKGAEGARAGRAEAQKTMMQFIGDEMKNIGG</sequence>
<reference evidence="2" key="1">
    <citation type="submission" date="2020-06" db="EMBL/GenBank/DDBJ databases">
        <authorList>
            <consortium name="Plant Systems Biology data submission"/>
        </authorList>
    </citation>
    <scope>NUCLEOTIDE SEQUENCE</scope>
    <source>
        <strain evidence="2">D6</strain>
    </source>
</reference>
<dbReference type="EMBL" id="CAICTM010002051">
    <property type="protein sequence ID" value="CAB9527713.1"/>
    <property type="molecule type" value="Genomic_DNA"/>
</dbReference>
<feature type="chain" id="PRO_5040249010" evidence="1">
    <location>
        <begin position="20"/>
        <end position="164"/>
    </location>
</feature>
<evidence type="ECO:0000256" key="1">
    <source>
        <dbReference type="SAM" id="SignalP"/>
    </source>
</evidence>
<feature type="signal peptide" evidence="1">
    <location>
        <begin position="1"/>
        <end position="19"/>
    </location>
</feature>
<protein>
    <submittedName>
        <fullName evidence="2">Uncharacterized protein</fullName>
    </submittedName>
</protein>
<organism evidence="2 3">
    <name type="scientific">Seminavis robusta</name>
    <dbReference type="NCBI Taxonomy" id="568900"/>
    <lineage>
        <taxon>Eukaryota</taxon>
        <taxon>Sar</taxon>
        <taxon>Stramenopiles</taxon>
        <taxon>Ochrophyta</taxon>
        <taxon>Bacillariophyta</taxon>
        <taxon>Bacillariophyceae</taxon>
        <taxon>Bacillariophycidae</taxon>
        <taxon>Naviculales</taxon>
        <taxon>Naviculaceae</taxon>
        <taxon>Seminavis</taxon>
    </lineage>
</organism>
<evidence type="ECO:0000313" key="2">
    <source>
        <dbReference type="EMBL" id="CAB9527713.1"/>
    </source>
</evidence>
<gene>
    <name evidence="2" type="ORF">SEMRO_2053_G312710.1</name>
</gene>
<dbReference type="AlphaFoldDB" id="A0A9N8HYQ8"/>
<dbReference type="Proteomes" id="UP001153069">
    <property type="component" value="Unassembled WGS sequence"/>
</dbReference>
<accession>A0A9N8HYQ8</accession>
<comment type="caution">
    <text evidence="2">The sequence shown here is derived from an EMBL/GenBank/DDBJ whole genome shotgun (WGS) entry which is preliminary data.</text>
</comment>